<protein>
    <submittedName>
        <fullName evidence="2">Uncharacterized protein</fullName>
    </submittedName>
</protein>
<proteinExistence type="predicted"/>
<dbReference type="Pfam" id="PF11595">
    <property type="entry name" value="DUF3245"/>
    <property type="match status" value="1"/>
</dbReference>
<dbReference type="AlphaFoldDB" id="A0A2P5B2K6"/>
<reference evidence="3" key="1">
    <citation type="submission" date="2016-06" db="EMBL/GenBank/DDBJ databases">
        <title>Parallel loss of symbiosis genes in relatives of nitrogen-fixing non-legume Parasponia.</title>
        <authorList>
            <person name="Van Velzen R."/>
            <person name="Holmer R."/>
            <person name="Bu F."/>
            <person name="Rutten L."/>
            <person name="Van Zeijl A."/>
            <person name="Liu W."/>
            <person name="Santuari L."/>
            <person name="Cao Q."/>
            <person name="Sharma T."/>
            <person name="Shen D."/>
            <person name="Roswanjaya Y."/>
            <person name="Wardhani T."/>
            <person name="Kalhor M.S."/>
            <person name="Jansen J."/>
            <person name="Van den Hoogen J."/>
            <person name="Gungor B."/>
            <person name="Hartog M."/>
            <person name="Hontelez J."/>
            <person name="Verver J."/>
            <person name="Yang W.-C."/>
            <person name="Schijlen E."/>
            <person name="Repin R."/>
            <person name="Schilthuizen M."/>
            <person name="Schranz E."/>
            <person name="Heidstra R."/>
            <person name="Miyata K."/>
            <person name="Fedorova E."/>
            <person name="Kohlen W."/>
            <person name="Bisseling T."/>
            <person name="Smit S."/>
            <person name="Geurts R."/>
        </authorList>
    </citation>
    <scope>NUCLEOTIDE SEQUENCE [LARGE SCALE GENOMIC DNA]</scope>
    <source>
        <strain evidence="3">cv. WU1-14</strain>
    </source>
</reference>
<dbReference type="OrthoDB" id="1908779at2759"/>
<feature type="compositionally biased region" description="Basic and acidic residues" evidence="1">
    <location>
        <begin position="74"/>
        <end position="83"/>
    </location>
</feature>
<feature type="region of interest" description="Disordered" evidence="1">
    <location>
        <begin position="30"/>
        <end position="49"/>
    </location>
</feature>
<feature type="region of interest" description="Disordered" evidence="1">
    <location>
        <begin position="74"/>
        <end position="131"/>
    </location>
</feature>
<evidence type="ECO:0000313" key="2">
    <source>
        <dbReference type="EMBL" id="PON43028.1"/>
    </source>
</evidence>
<dbReference type="PANTHER" id="PTHR35741">
    <property type="entry name" value="FACTOR CWC22-LIKE PROTEIN, PUTATIVE (DUF3245)-RELATED"/>
    <property type="match status" value="1"/>
</dbReference>
<dbReference type="STRING" id="3476.A0A2P5B2K6"/>
<dbReference type="InterPro" id="IPR021641">
    <property type="entry name" value="DUF3245"/>
</dbReference>
<dbReference type="PANTHER" id="PTHR35741:SF1">
    <property type="entry name" value="FACTOR CWC22-LIKE PROTEIN, PUTATIVE (DUF3245)-RELATED"/>
    <property type="match status" value="1"/>
</dbReference>
<organism evidence="2 3">
    <name type="scientific">Parasponia andersonii</name>
    <name type="common">Sponia andersonii</name>
    <dbReference type="NCBI Taxonomy" id="3476"/>
    <lineage>
        <taxon>Eukaryota</taxon>
        <taxon>Viridiplantae</taxon>
        <taxon>Streptophyta</taxon>
        <taxon>Embryophyta</taxon>
        <taxon>Tracheophyta</taxon>
        <taxon>Spermatophyta</taxon>
        <taxon>Magnoliopsida</taxon>
        <taxon>eudicotyledons</taxon>
        <taxon>Gunneridae</taxon>
        <taxon>Pentapetalae</taxon>
        <taxon>rosids</taxon>
        <taxon>fabids</taxon>
        <taxon>Rosales</taxon>
        <taxon>Cannabaceae</taxon>
        <taxon>Parasponia</taxon>
    </lineage>
</organism>
<gene>
    <name evidence="2" type="ORF">PanWU01x14_276840</name>
</gene>
<evidence type="ECO:0000313" key="3">
    <source>
        <dbReference type="Proteomes" id="UP000237105"/>
    </source>
</evidence>
<feature type="compositionally biased region" description="Basic and acidic residues" evidence="1">
    <location>
        <begin position="102"/>
        <end position="113"/>
    </location>
</feature>
<accession>A0A2P5B2K6</accession>
<dbReference type="Proteomes" id="UP000237105">
    <property type="component" value="Unassembled WGS sequence"/>
</dbReference>
<dbReference type="EMBL" id="JXTB01000378">
    <property type="protein sequence ID" value="PON43028.1"/>
    <property type="molecule type" value="Genomic_DNA"/>
</dbReference>
<comment type="caution">
    <text evidence="2">The sequence shown here is derived from an EMBL/GenBank/DDBJ whole genome shotgun (WGS) entry which is preliminary data.</text>
</comment>
<evidence type="ECO:0000256" key="1">
    <source>
        <dbReference type="SAM" id="MobiDB-lite"/>
    </source>
</evidence>
<name>A0A2P5B2K6_PARAD</name>
<keyword evidence="3" id="KW-1185">Reference proteome</keyword>
<sequence length="131" mass="14627">MEKTKKYIPPKIVKSDSALAMADQWVSKMTKAADDEQTEVEGRPSRLGLGAKVSRQFKVGPLSDPLGRKLYAKLDSRTKRTEESNLAAKDNPGDDSDDSEDLESRTQVFDKKRAANPMMPSVQTRKRRSDA</sequence>